<protein>
    <recommendedName>
        <fullName evidence="8">Zn(2)-C6 fungal-type domain-containing protein</fullName>
    </recommendedName>
</protein>
<organism evidence="9 10">
    <name type="scientific">Viridothelium virens</name>
    <name type="common">Speckled blister lichen</name>
    <name type="synonym">Trypethelium virens</name>
    <dbReference type="NCBI Taxonomy" id="1048519"/>
    <lineage>
        <taxon>Eukaryota</taxon>
        <taxon>Fungi</taxon>
        <taxon>Dikarya</taxon>
        <taxon>Ascomycota</taxon>
        <taxon>Pezizomycotina</taxon>
        <taxon>Dothideomycetes</taxon>
        <taxon>Dothideomycetes incertae sedis</taxon>
        <taxon>Trypetheliales</taxon>
        <taxon>Trypetheliaceae</taxon>
        <taxon>Viridothelium</taxon>
    </lineage>
</organism>
<evidence type="ECO:0000256" key="4">
    <source>
        <dbReference type="ARBA" id="ARBA00023125"/>
    </source>
</evidence>
<sequence>MEDANAGTNRVLRRTKIFAPKVKTGCITCRIRRVKCDERKPICNRCESTERICDGYGPVPPRKSTTNRLSSSKSATLPANATYSKTTTSTREPPILQQISSISKILMSLEEIRSFEYFRERTIPSLSGFFDSPFWNSYILRAVIHEPAVRHAVIALGSLHERFEAKDPTILRSNGCKFDGGFALEQYTTAISRLIEPISARGHQALDIVLIACVLFTCFETLRGHHGSALSHVQNGINILRELRTGKGSEHNRSMPLSISTMPMIPYSMLQVIFTRFDCQSMRLGADTGPFDYVTFSEKEPGFSESIPSRFGSIQEARLSLEYQERNCIYFLSKGRPNNTNDMDSEKQEVERCRHLADLNAWLTVFEEFLQASTAKLSAVETQATRLLQARCLVFLDMFSAANLTNEMIWDEHLDLYSRITDLATQIIEDPMYNCKMNGKTVPVFSIDSGVAGPLFHVVRRCRDPQIRRKAITLWRATPRQEGVWDGLLALKVAERMMQLEEDGLGKVNCCADIPHDSRISGFGLQFHQREKRADVFFSKRWPLTEVLRRNPGAIIQETLFW</sequence>
<feature type="region of interest" description="Disordered" evidence="7">
    <location>
        <begin position="57"/>
        <end position="91"/>
    </location>
</feature>
<dbReference type="EMBL" id="ML991929">
    <property type="protein sequence ID" value="KAF2228485.1"/>
    <property type="molecule type" value="Genomic_DNA"/>
</dbReference>
<evidence type="ECO:0000256" key="2">
    <source>
        <dbReference type="ARBA" id="ARBA00022833"/>
    </source>
</evidence>
<dbReference type="Gene3D" id="4.10.240.10">
    <property type="entry name" value="Zn(2)-C6 fungal-type DNA-binding domain"/>
    <property type="match status" value="1"/>
</dbReference>
<evidence type="ECO:0000259" key="8">
    <source>
        <dbReference type="PROSITE" id="PS50048"/>
    </source>
</evidence>
<dbReference type="CDD" id="cd00067">
    <property type="entry name" value="GAL4"/>
    <property type="match status" value="1"/>
</dbReference>
<keyword evidence="6" id="KW-0539">Nucleus</keyword>
<dbReference type="SUPFAM" id="SSF57701">
    <property type="entry name" value="Zn2/Cys6 DNA-binding domain"/>
    <property type="match status" value="1"/>
</dbReference>
<dbReference type="PROSITE" id="PS50048">
    <property type="entry name" value="ZN2_CY6_FUNGAL_2"/>
    <property type="match status" value="1"/>
</dbReference>
<name>A0A6A6GRY3_VIRVR</name>
<keyword evidence="1" id="KW-0479">Metal-binding</keyword>
<reference evidence="9" key="1">
    <citation type="journal article" date="2020" name="Stud. Mycol.">
        <title>101 Dothideomycetes genomes: a test case for predicting lifestyles and emergence of pathogens.</title>
        <authorList>
            <person name="Haridas S."/>
            <person name="Albert R."/>
            <person name="Binder M."/>
            <person name="Bloem J."/>
            <person name="Labutti K."/>
            <person name="Salamov A."/>
            <person name="Andreopoulos B."/>
            <person name="Baker S."/>
            <person name="Barry K."/>
            <person name="Bills G."/>
            <person name="Bluhm B."/>
            <person name="Cannon C."/>
            <person name="Castanera R."/>
            <person name="Culley D."/>
            <person name="Daum C."/>
            <person name="Ezra D."/>
            <person name="Gonzalez J."/>
            <person name="Henrissat B."/>
            <person name="Kuo A."/>
            <person name="Liang C."/>
            <person name="Lipzen A."/>
            <person name="Lutzoni F."/>
            <person name="Magnuson J."/>
            <person name="Mondo S."/>
            <person name="Nolan M."/>
            <person name="Ohm R."/>
            <person name="Pangilinan J."/>
            <person name="Park H.-J."/>
            <person name="Ramirez L."/>
            <person name="Alfaro M."/>
            <person name="Sun H."/>
            <person name="Tritt A."/>
            <person name="Yoshinaga Y."/>
            <person name="Zwiers L.-H."/>
            <person name="Turgeon B."/>
            <person name="Goodwin S."/>
            <person name="Spatafora J."/>
            <person name="Crous P."/>
            <person name="Grigoriev I."/>
        </authorList>
    </citation>
    <scope>NUCLEOTIDE SEQUENCE</scope>
    <source>
        <strain evidence="9">Tuck. ex Michener</strain>
    </source>
</reference>
<evidence type="ECO:0000256" key="6">
    <source>
        <dbReference type="ARBA" id="ARBA00023242"/>
    </source>
</evidence>
<dbReference type="PANTHER" id="PTHR36206">
    <property type="entry name" value="ASPERCRYPTIN BIOSYNTHESIS CLUSTER-SPECIFIC TRANSCRIPTION REGULATOR ATNN-RELATED"/>
    <property type="match status" value="1"/>
</dbReference>
<dbReference type="GO" id="GO:0000981">
    <property type="term" value="F:DNA-binding transcription factor activity, RNA polymerase II-specific"/>
    <property type="evidence" value="ECO:0007669"/>
    <property type="project" value="InterPro"/>
</dbReference>
<keyword evidence="2" id="KW-0862">Zinc</keyword>
<dbReference type="Proteomes" id="UP000800092">
    <property type="component" value="Unassembled WGS sequence"/>
</dbReference>
<evidence type="ECO:0000256" key="1">
    <source>
        <dbReference type="ARBA" id="ARBA00022723"/>
    </source>
</evidence>
<dbReference type="AlphaFoldDB" id="A0A6A6GRY3"/>
<dbReference type="InterPro" id="IPR052360">
    <property type="entry name" value="Transcr_Regulatory_Proteins"/>
</dbReference>
<dbReference type="Pfam" id="PF00172">
    <property type="entry name" value="Zn_clus"/>
    <property type="match status" value="1"/>
</dbReference>
<evidence type="ECO:0000256" key="5">
    <source>
        <dbReference type="ARBA" id="ARBA00023163"/>
    </source>
</evidence>
<evidence type="ECO:0000256" key="7">
    <source>
        <dbReference type="SAM" id="MobiDB-lite"/>
    </source>
</evidence>
<keyword evidence="10" id="KW-1185">Reference proteome</keyword>
<dbReference type="InterPro" id="IPR021858">
    <property type="entry name" value="Fun_TF"/>
</dbReference>
<dbReference type="Pfam" id="PF11951">
    <property type="entry name" value="Fungal_trans_2"/>
    <property type="match status" value="1"/>
</dbReference>
<dbReference type="GO" id="GO:0003677">
    <property type="term" value="F:DNA binding"/>
    <property type="evidence" value="ECO:0007669"/>
    <property type="project" value="UniProtKB-KW"/>
</dbReference>
<dbReference type="PANTHER" id="PTHR36206:SF4">
    <property type="entry name" value="HYPOTHETICAL CONSERVED PROTEIN (EUROFUNG)-RELATED"/>
    <property type="match status" value="1"/>
</dbReference>
<feature type="domain" description="Zn(2)-C6 fungal-type" evidence="8">
    <location>
        <begin position="25"/>
        <end position="53"/>
    </location>
</feature>
<proteinExistence type="predicted"/>
<accession>A0A6A6GRY3</accession>
<feature type="compositionally biased region" description="Polar residues" evidence="7">
    <location>
        <begin position="63"/>
        <end position="91"/>
    </location>
</feature>
<keyword evidence="4" id="KW-0238">DNA-binding</keyword>
<evidence type="ECO:0000313" key="9">
    <source>
        <dbReference type="EMBL" id="KAF2228485.1"/>
    </source>
</evidence>
<keyword evidence="3" id="KW-0805">Transcription regulation</keyword>
<evidence type="ECO:0000313" key="10">
    <source>
        <dbReference type="Proteomes" id="UP000800092"/>
    </source>
</evidence>
<dbReference type="PROSITE" id="PS00463">
    <property type="entry name" value="ZN2_CY6_FUNGAL_1"/>
    <property type="match status" value="1"/>
</dbReference>
<evidence type="ECO:0000256" key="3">
    <source>
        <dbReference type="ARBA" id="ARBA00023015"/>
    </source>
</evidence>
<keyword evidence="5" id="KW-0804">Transcription</keyword>
<dbReference type="InterPro" id="IPR001138">
    <property type="entry name" value="Zn2Cys6_DnaBD"/>
</dbReference>
<dbReference type="OrthoDB" id="3172332at2759"/>
<dbReference type="GO" id="GO:0008270">
    <property type="term" value="F:zinc ion binding"/>
    <property type="evidence" value="ECO:0007669"/>
    <property type="project" value="InterPro"/>
</dbReference>
<gene>
    <name evidence="9" type="ORF">EV356DRAFT_457727</name>
</gene>
<dbReference type="SMART" id="SM00066">
    <property type="entry name" value="GAL4"/>
    <property type="match status" value="1"/>
</dbReference>
<dbReference type="InterPro" id="IPR036864">
    <property type="entry name" value="Zn2-C6_fun-type_DNA-bd_sf"/>
</dbReference>